<sequence length="151" mass="17065">MSDSNLKSLALDLASGEFPRSPRETLGGYVVAARTLDKCRAVLAGTNGEYHFDCPLDGFFLSFTGISADDFKAFVATGADDEAVAKWINENAKSRERRDIIKWNNEMRCKHISEMPIELQEFLEDYIPECIPAGKIVYVWFDVYDIEEGRI</sequence>
<proteinExistence type="predicted"/>
<dbReference type="Pfam" id="PF16798">
    <property type="entry name" value="DUF5069"/>
    <property type="match status" value="1"/>
</dbReference>
<evidence type="ECO:0000313" key="3">
    <source>
        <dbReference type="Proteomes" id="UP001596472"/>
    </source>
</evidence>
<evidence type="ECO:0000313" key="2">
    <source>
        <dbReference type="EMBL" id="MFC7337131.1"/>
    </source>
</evidence>
<keyword evidence="3" id="KW-1185">Reference proteome</keyword>
<accession>A0ABW2L7R7</accession>
<feature type="domain" description="DUF5069" evidence="1">
    <location>
        <begin position="17"/>
        <end position="150"/>
    </location>
</feature>
<dbReference type="RefSeq" id="WP_379711163.1">
    <property type="nucleotide sequence ID" value="NZ_JBHTBS010000003.1"/>
</dbReference>
<organism evidence="2 3">
    <name type="scientific">Haloferula chungangensis</name>
    <dbReference type="NCBI Taxonomy" id="1048331"/>
    <lineage>
        <taxon>Bacteria</taxon>
        <taxon>Pseudomonadati</taxon>
        <taxon>Verrucomicrobiota</taxon>
        <taxon>Verrucomicrobiia</taxon>
        <taxon>Verrucomicrobiales</taxon>
        <taxon>Verrucomicrobiaceae</taxon>
        <taxon>Haloferula</taxon>
    </lineage>
</organism>
<gene>
    <name evidence="2" type="ORF">ACFQY0_08075</name>
</gene>
<comment type="caution">
    <text evidence="2">The sequence shown here is derived from an EMBL/GenBank/DDBJ whole genome shotgun (WGS) entry which is preliminary data.</text>
</comment>
<dbReference type="EMBL" id="JBHTBS010000003">
    <property type="protein sequence ID" value="MFC7337131.1"/>
    <property type="molecule type" value="Genomic_DNA"/>
</dbReference>
<name>A0ABW2L7R7_9BACT</name>
<evidence type="ECO:0000259" key="1">
    <source>
        <dbReference type="Pfam" id="PF16798"/>
    </source>
</evidence>
<dbReference type="InterPro" id="IPR031849">
    <property type="entry name" value="DUF5069"/>
</dbReference>
<reference evidence="3" key="1">
    <citation type="journal article" date="2019" name="Int. J. Syst. Evol. Microbiol.">
        <title>The Global Catalogue of Microorganisms (GCM) 10K type strain sequencing project: providing services to taxonomists for standard genome sequencing and annotation.</title>
        <authorList>
            <consortium name="The Broad Institute Genomics Platform"/>
            <consortium name="The Broad Institute Genome Sequencing Center for Infectious Disease"/>
            <person name="Wu L."/>
            <person name="Ma J."/>
        </authorList>
    </citation>
    <scope>NUCLEOTIDE SEQUENCE [LARGE SCALE GENOMIC DNA]</scope>
    <source>
        <strain evidence="3">CGMCC 4.1467</strain>
    </source>
</reference>
<dbReference type="Proteomes" id="UP001596472">
    <property type="component" value="Unassembled WGS sequence"/>
</dbReference>
<protein>
    <submittedName>
        <fullName evidence="2">DUF5069 domain-containing protein</fullName>
    </submittedName>
</protein>